<proteinExistence type="predicted"/>
<protein>
    <recommendedName>
        <fullName evidence="4">CoxF protein</fullName>
    </recommendedName>
</protein>
<evidence type="ECO:0000313" key="3">
    <source>
        <dbReference type="Proteomes" id="UP000249453"/>
    </source>
</evidence>
<evidence type="ECO:0008006" key="4">
    <source>
        <dbReference type="Google" id="ProtNLM"/>
    </source>
</evidence>
<gene>
    <name evidence="2" type="ORF">C7374_101624</name>
</gene>
<keyword evidence="1" id="KW-1133">Transmembrane helix</keyword>
<keyword evidence="3" id="KW-1185">Reference proteome</keyword>
<organism evidence="2 3">
    <name type="scientific">Falsochrobactrum ovis</name>
    <dbReference type="NCBI Taxonomy" id="1293442"/>
    <lineage>
        <taxon>Bacteria</taxon>
        <taxon>Pseudomonadati</taxon>
        <taxon>Pseudomonadota</taxon>
        <taxon>Alphaproteobacteria</taxon>
        <taxon>Hyphomicrobiales</taxon>
        <taxon>Brucellaceae</taxon>
        <taxon>Falsochrobactrum</taxon>
    </lineage>
</organism>
<dbReference type="AlphaFoldDB" id="A0A364K061"/>
<dbReference type="EMBL" id="QLMK01000001">
    <property type="protein sequence ID" value="RAK34290.1"/>
    <property type="molecule type" value="Genomic_DNA"/>
</dbReference>
<comment type="caution">
    <text evidence="2">The sequence shown here is derived from an EMBL/GenBank/DDBJ whole genome shotgun (WGS) entry which is preliminary data.</text>
</comment>
<evidence type="ECO:0000313" key="2">
    <source>
        <dbReference type="EMBL" id="RAK34290.1"/>
    </source>
</evidence>
<accession>A0A364K061</accession>
<dbReference type="Proteomes" id="UP000249453">
    <property type="component" value="Unassembled WGS sequence"/>
</dbReference>
<name>A0A364K061_9HYPH</name>
<reference evidence="2 3" key="1">
    <citation type="submission" date="2018-06" db="EMBL/GenBank/DDBJ databases">
        <title>Genomic Encyclopedia of Type Strains, Phase IV (KMG-IV): sequencing the most valuable type-strain genomes for metagenomic binning, comparative biology and taxonomic classification.</title>
        <authorList>
            <person name="Goeker M."/>
        </authorList>
    </citation>
    <scope>NUCLEOTIDE SEQUENCE [LARGE SCALE GENOMIC DNA]</scope>
    <source>
        <strain evidence="2 3">DSM 26720</strain>
    </source>
</reference>
<dbReference type="OrthoDB" id="8455853at2"/>
<feature type="transmembrane region" description="Helical" evidence="1">
    <location>
        <begin position="36"/>
        <end position="57"/>
    </location>
</feature>
<keyword evidence="1" id="KW-0812">Transmembrane</keyword>
<evidence type="ECO:0000256" key="1">
    <source>
        <dbReference type="SAM" id="Phobius"/>
    </source>
</evidence>
<keyword evidence="1" id="KW-0472">Membrane</keyword>
<sequence length="66" mass="7338">MESTLTNKLPQEPDDKELELLVPTAAQKKAQRNRSVGLAIALILFVVVVYIGTWAKLGSNIFIRPM</sequence>